<dbReference type="PANTHER" id="PTHR43792:SF9">
    <property type="entry name" value="RIBOSOMAL-PROTEIN-ALANINE ACETYLTRANSFERASE"/>
    <property type="match status" value="1"/>
</dbReference>
<feature type="domain" description="N-acetyltransferase" evidence="1">
    <location>
        <begin position="14"/>
        <end position="174"/>
    </location>
</feature>
<proteinExistence type="predicted"/>
<name>F8FJV2_PAEMK</name>
<keyword evidence="2" id="KW-0808">Transferase</keyword>
<dbReference type="PATRIC" id="fig|1036673.3.peg.4524"/>
<dbReference type="Gene3D" id="3.40.630.30">
    <property type="match status" value="1"/>
</dbReference>
<dbReference type="SUPFAM" id="SSF55729">
    <property type="entry name" value="Acyl-CoA N-acyltransferases (Nat)"/>
    <property type="match status" value="1"/>
</dbReference>
<dbReference type="Pfam" id="PF13302">
    <property type="entry name" value="Acetyltransf_3"/>
    <property type="match status" value="1"/>
</dbReference>
<dbReference type="GO" id="GO:0005737">
    <property type="term" value="C:cytoplasm"/>
    <property type="evidence" value="ECO:0007669"/>
    <property type="project" value="TreeGrafter"/>
</dbReference>
<evidence type="ECO:0000313" key="3">
    <source>
        <dbReference type="Proteomes" id="UP000006620"/>
    </source>
</evidence>
<dbReference type="RefSeq" id="WP_013918586.1">
    <property type="nucleotide sequence ID" value="NC_015690.1"/>
</dbReference>
<accession>F8FJV2</accession>
<dbReference type="PROSITE" id="PS51186">
    <property type="entry name" value="GNAT"/>
    <property type="match status" value="1"/>
</dbReference>
<protein>
    <submittedName>
        <fullName evidence="2">GCN5-related N-acetyltransferase</fullName>
    </submittedName>
</protein>
<sequence>MKIERFPTLETKRLLLRRMTIEDAPAVLRLFSDPEVTKDMGMEPFTSIEQAEGLIGFMNGLFDDHKALRWAVIRKEDGVLIGTCGFNGWEVSRGSRAEIGYDLGREHWRQGYMTEVLKEVLSYGFGTLGLNRIEAYTNLDALPSMKLLERLGFTEEGILRGYALSHGEYVDNRCYSILRSEWEPQKK</sequence>
<dbReference type="InterPro" id="IPR016181">
    <property type="entry name" value="Acyl_CoA_acyltransferase"/>
</dbReference>
<dbReference type="EMBL" id="CP002869">
    <property type="protein sequence ID" value="AEI43433.1"/>
    <property type="molecule type" value="Genomic_DNA"/>
</dbReference>
<reference evidence="3" key="1">
    <citation type="submission" date="2011-06" db="EMBL/GenBank/DDBJ databases">
        <title>Complete genome sequence of Paenibacillus mucilaginosus KNP414.</title>
        <authorList>
            <person name="Wang J."/>
            <person name="Hu S."/>
            <person name="Hu X."/>
            <person name="Zhang B."/>
            <person name="Dong D."/>
            <person name="Zhang S."/>
            <person name="Zhao K."/>
            <person name="Wu D."/>
        </authorList>
    </citation>
    <scope>NUCLEOTIDE SEQUENCE [LARGE SCALE GENOMIC DNA]</scope>
    <source>
        <strain evidence="3">KNP414</strain>
    </source>
</reference>
<dbReference type="HOGENOM" id="CLU_013985_3_6_9"/>
<dbReference type="InterPro" id="IPR051531">
    <property type="entry name" value="N-acetyltransferase"/>
</dbReference>
<dbReference type="PANTHER" id="PTHR43792">
    <property type="entry name" value="GNAT FAMILY, PUTATIVE (AFU_ORTHOLOGUE AFUA_3G00765)-RELATED-RELATED"/>
    <property type="match status" value="1"/>
</dbReference>
<organism evidence="2 3">
    <name type="scientific">Paenibacillus mucilaginosus (strain KNP414)</name>
    <dbReference type="NCBI Taxonomy" id="1036673"/>
    <lineage>
        <taxon>Bacteria</taxon>
        <taxon>Bacillati</taxon>
        <taxon>Bacillota</taxon>
        <taxon>Bacilli</taxon>
        <taxon>Bacillales</taxon>
        <taxon>Paenibacillaceae</taxon>
        <taxon>Paenibacillus</taxon>
    </lineage>
</organism>
<evidence type="ECO:0000313" key="2">
    <source>
        <dbReference type="EMBL" id="AEI43433.1"/>
    </source>
</evidence>
<evidence type="ECO:0000259" key="1">
    <source>
        <dbReference type="PROSITE" id="PS51186"/>
    </source>
</evidence>
<gene>
    <name evidence="2" type="ordered locus">KNP414_04908</name>
</gene>
<dbReference type="GO" id="GO:0008999">
    <property type="term" value="F:protein-N-terminal-alanine acetyltransferase activity"/>
    <property type="evidence" value="ECO:0007669"/>
    <property type="project" value="TreeGrafter"/>
</dbReference>
<dbReference type="KEGG" id="pms:KNP414_04908"/>
<reference evidence="2 3" key="2">
    <citation type="journal article" date="2013" name="Genome Announc.">
        <title>Genome Sequence of Growth-Improving Paenibacillus mucilaginosus Strain KNP414.</title>
        <authorList>
            <person name="Lu J.J."/>
            <person name="Wang J.F."/>
            <person name="Hu X.F."/>
        </authorList>
    </citation>
    <scope>NUCLEOTIDE SEQUENCE [LARGE SCALE GENOMIC DNA]</scope>
    <source>
        <strain evidence="2 3">KNP414</strain>
    </source>
</reference>
<dbReference type="AlphaFoldDB" id="F8FJV2"/>
<dbReference type="Proteomes" id="UP000006620">
    <property type="component" value="Chromosome"/>
</dbReference>
<dbReference type="InterPro" id="IPR000182">
    <property type="entry name" value="GNAT_dom"/>
</dbReference>